<comment type="similarity">
    <text evidence="3">Belongs to the AlgF family.</text>
</comment>
<keyword evidence="9" id="KW-1185">Reference proteome</keyword>
<dbReference type="PROSITE" id="PS51257">
    <property type="entry name" value="PROKAR_LIPOPROTEIN"/>
    <property type="match status" value="1"/>
</dbReference>
<keyword evidence="5" id="KW-0732">Signal</keyword>
<dbReference type="GO" id="GO:0042597">
    <property type="term" value="C:periplasmic space"/>
    <property type="evidence" value="ECO:0007669"/>
    <property type="project" value="UniProtKB-SubCell"/>
</dbReference>
<dbReference type="AlphaFoldDB" id="A0A398C5C3"/>
<dbReference type="UniPathway" id="UPA00286"/>
<sequence>MFCFTKKTRFFDRVHHALVLVLIAACGLAAAQEGVLSQLYAARPPAGSSYVRVVNPEAPALAVRVAKGSVQSIGGQTPAGSYAIVHGGQDFSVQVGDTEITGLQVRPDSFHTLVLRRSGKRYAVTPVDDTTDTEDALKAELRFYNLARACPEAALALSPSGTLVFRSVAANGSAARSVNPVRAAVAAQCGQVSTPAQQLPALQPGDHLSLFLLGTAQAPVLVMQTNRTDVFKR</sequence>
<evidence type="ECO:0000313" key="9">
    <source>
        <dbReference type="Proteomes" id="UP000266302"/>
    </source>
</evidence>
<protein>
    <recommendedName>
        <fullName evidence="4">Alginate biosynthesis protein AlgF</fullName>
    </recommendedName>
</protein>
<proteinExistence type="inferred from homology"/>
<organism evidence="8 9">
    <name type="scientific">Simplicispira hankyongi</name>
    <dbReference type="NCBI Taxonomy" id="2315688"/>
    <lineage>
        <taxon>Bacteria</taxon>
        <taxon>Pseudomonadati</taxon>
        <taxon>Pseudomonadota</taxon>
        <taxon>Betaproteobacteria</taxon>
        <taxon>Burkholderiales</taxon>
        <taxon>Comamonadaceae</taxon>
        <taxon>Simplicispira</taxon>
    </lineage>
</organism>
<evidence type="ECO:0000256" key="3">
    <source>
        <dbReference type="ARBA" id="ARBA00010033"/>
    </source>
</evidence>
<dbReference type="Proteomes" id="UP000266302">
    <property type="component" value="Unassembled WGS sequence"/>
</dbReference>
<comment type="subcellular location">
    <subcellularLocation>
        <location evidence="1">Periplasm</location>
    </subcellularLocation>
</comment>
<dbReference type="GO" id="GO:0051301">
    <property type="term" value="P:cell division"/>
    <property type="evidence" value="ECO:0007669"/>
    <property type="project" value="UniProtKB-KW"/>
</dbReference>
<evidence type="ECO:0000256" key="1">
    <source>
        <dbReference type="ARBA" id="ARBA00004418"/>
    </source>
</evidence>
<evidence type="ECO:0000256" key="5">
    <source>
        <dbReference type="ARBA" id="ARBA00022729"/>
    </source>
</evidence>
<accession>A0A398C5C3</accession>
<keyword evidence="8" id="KW-0132">Cell division</keyword>
<reference evidence="8 9" key="1">
    <citation type="submission" date="2018-09" db="EMBL/GenBank/DDBJ databases">
        <title>Draft genome of Simplicispira sp. NY-02.</title>
        <authorList>
            <person name="Im W.T."/>
        </authorList>
    </citation>
    <scope>NUCLEOTIDE SEQUENCE [LARGE SCALE GENOMIC DNA]</scope>
    <source>
        <strain evidence="8 9">NY-02</strain>
    </source>
</reference>
<dbReference type="Pfam" id="PF11182">
    <property type="entry name" value="AlgF"/>
    <property type="match status" value="1"/>
</dbReference>
<keyword evidence="8" id="KW-0131">Cell cycle</keyword>
<dbReference type="InterPro" id="IPR035422">
    <property type="entry name" value="AlgF"/>
</dbReference>
<evidence type="ECO:0000313" key="8">
    <source>
        <dbReference type="EMBL" id="RID98275.1"/>
    </source>
</evidence>
<dbReference type="GO" id="GO:0042121">
    <property type="term" value="P:alginic acid biosynthetic process"/>
    <property type="evidence" value="ECO:0007669"/>
    <property type="project" value="UniProtKB-UniPathway"/>
</dbReference>
<dbReference type="EMBL" id="QXJC01000003">
    <property type="protein sequence ID" value="RID98275.1"/>
    <property type="molecule type" value="Genomic_DNA"/>
</dbReference>
<keyword evidence="7" id="KW-0016">Alginate biosynthesis</keyword>
<gene>
    <name evidence="8" type="ORF">D3F03_08470</name>
</gene>
<evidence type="ECO:0000256" key="4">
    <source>
        <dbReference type="ARBA" id="ARBA00013964"/>
    </source>
</evidence>
<keyword evidence="6" id="KW-0574">Periplasm</keyword>
<dbReference type="OrthoDB" id="6041764at2"/>
<comment type="pathway">
    <text evidence="2">Glycan biosynthesis; alginate biosynthesis.</text>
</comment>
<evidence type="ECO:0000256" key="7">
    <source>
        <dbReference type="ARBA" id="ARBA00022841"/>
    </source>
</evidence>
<evidence type="ECO:0000256" key="2">
    <source>
        <dbReference type="ARBA" id="ARBA00005182"/>
    </source>
</evidence>
<evidence type="ECO:0000256" key="6">
    <source>
        <dbReference type="ARBA" id="ARBA00022764"/>
    </source>
</evidence>
<name>A0A398C5C3_9BURK</name>
<comment type="caution">
    <text evidence="8">The sequence shown here is derived from an EMBL/GenBank/DDBJ whole genome shotgun (WGS) entry which is preliminary data.</text>
</comment>